<gene>
    <name evidence="5" type="ORF">NYP18_03775</name>
</gene>
<feature type="compositionally biased region" description="Acidic residues" evidence="1">
    <location>
        <begin position="1636"/>
        <end position="1645"/>
    </location>
</feature>
<dbReference type="InterPro" id="IPR046022">
    <property type="entry name" value="DUF5979"/>
</dbReference>
<dbReference type="SUPFAM" id="SSF53300">
    <property type="entry name" value="vWA-like"/>
    <property type="match status" value="1"/>
</dbReference>
<feature type="region of interest" description="Disordered" evidence="1">
    <location>
        <begin position="1624"/>
        <end position="1658"/>
    </location>
</feature>
<evidence type="ECO:0000313" key="6">
    <source>
        <dbReference type="Proteomes" id="UP001205965"/>
    </source>
</evidence>
<feature type="transmembrane region" description="Helical" evidence="2">
    <location>
        <begin position="1845"/>
        <end position="1866"/>
    </location>
</feature>
<evidence type="ECO:0000256" key="3">
    <source>
        <dbReference type="SAM" id="SignalP"/>
    </source>
</evidence>
<dbReference type="EMBL" id="JANWTC010000002">
    <property type="protein sequence ID" value="MCS5478769.1"/>
    <property type="molecule type" value="Genomic_DNA"/>
</dbReference>
<keyword evidence="2" id="KW-0812">Transmembrane</keyword>
<reference evidence="5 6" key="1">
    <citation type="submission" date="2022-08" db="EMBL/GenBank/DDBJ databases">
        <title>YIM 101645 draft genome.</title>
        <authorList>
            <person name="Chen X."/>
        </authorList>
    </citation>
    <scope>NUCLEOTIDE SEQUENCE [LARGE SCALE GENOMIC DNA]</scope>
    <source>
        <strain evidence="5 6">YIM 101645</strain>
    </source>
</reference>
<dbReference type="Pfam" id="PF00092">
    <property type="entry name" value="VWA"/>
    <property type="match status" value="1"/>
</dbReference>
<dbReference type="InterPro" id="IPR036465">
    <property type="entry name" value="vWFA_dom_sf"/>
</dbReference>
<dbReference type="InterPro" id="IPR002035">
    <property type="entry name" value="VWF_A"/>
</dbReference>
<evidence type="ECO:0000256" key="2">
    <source>
        <dbReference type="SAM" id="Phobius"/>
    </source>
</evidence>
<keyword evidence="2" id="KW-0472">Membrane</keyword>
<evidence type="ECO:0000259" key="4">
    <source>
        <dbReference type="PROSITE" id="PS50234"/>
    </source>
</evidence>
<feature type="signal peptide" evidence="3">
    <location>
        <begin position="1"/>
        <end position="22"/>
    </location>
</feature>
<feature type="chain" id="PRO_5047332916" evidence="3">
    <location>
        <begin position="23"/>
        <end position="1871"/>
    </location>
</feature>
<dbReference type="RefSeq" id="WP_259426845.1">
    <property type="nucleotide sequence ID" value="NZ_JANWTC010000002.1"/>
</dbReference>
<comment type="caution">
    <text evidence="5">The sequence shown here is derived from an EMBL/GenBank/DDBJ whole genome shotgun (WGS) entry which is preliminary data.</text>
</comment>
<dbReference type="SMART" id="SM00327">
    <property type="entry name" value="VWA"/>
    <property type="match status" value="1"/>
</dbReference>
<evidence type="ECO:0000256" key="1">
    <source>
        <dbReference type="SAM" id="MobiDB-lite"/>
    </source>
</evidence>
<proteinExistence type="predicted"/>
<dbReference type="Proteomes" id="UP001205965">
    <property type="component" value="Unassembled WGS sequence"/>
</dbReference>
<dbReference type="InterPro" id="IPR013783">
    <property type="entry name" value="Ig-like_fold"/>
</dbReference>
<keyword evidence="2" id="KW-1133">Transmembrane helix</keyword>
<dbReference type="Pfam" id="PF19407">
    <property type="entry name" value="DUF5979"/>
    <property type="match status" value="8"/>
</dbReference>
<feature type="domain" description="VWFA" evidence="4">
    <location>
        <begin position="41"/>
        <end position="260"/>
    </location>
</feature>
<organism evidence="5 6">
    <name type="scientific">Corynebacterium lemuris</name>
    <dbReference type="NCBI Taxonomy" id="1859292"/>
    <lineage>
        <taxon>Bacteria</taxon>
        <taxon>Bacillati</taxon>
        <taxon>Actinomycetota</taxon>
        <taxon>Actinomycetes</taxon>
        <taxon>Mycobacteriales</taxon>
        <taxon>Corynebacteriaceae</taxon>
        <taxon>Corynebacterium</taxon>
    </lineage>
</organism>
<protein>
    <submittedName>
        <fullName evidence="5">VWA domain-containing protein</fullName>
    </submittedName>
</protein>
<dbReference type="Gene3D" id="3.40.50.410">
    <property type="entry name" value="von Willebrand factor, type A domain"/>
    <property type="match status" value="1"/>
</dbReference>
<accession>A0ABT2FU65</accession>
<dbReference type="PROSITE" id="PS50234">
    <property type="entry name" value="VWFA"/>
    <property type="match status" value="1"/>
</dbReference>
<name>A0ABT2FU65_9CORY</name>
<dbReference type="Gene3D" id="2.60.40.10">
    <property type="entry name" value="Immunoglobulins"/>
    <property type="match status" value="1"/>
</dbReference>
<evidence type="ECO:0000313" key="5">
    <source>
        <dbReference type="EMBL" id="MCS5478769.1"/>
    </source>
</evidence>
<sequence length="1871" mass="199694">MGLVTAALLVVTLLTVPQKPPAAEAQAANPSQPSFGQCGGSVALVFDLSNSLTRSNVDNLKRAANTLIDTLKGAPYTMGLYSFATSSPAFDLRNLPATSLQDEAGQSQLRGAVNALYNRPNSNDPQGGTNWQGGLRQVANDMDNGVEYDVVYFITDGVPTFDDAGAHRGGNSTELREINNAIAQKNRIENRGGRVISVGVGASITDNTPINIYDSLLGLLWRVDSRDTPRNILNRVATNPANTIIVNDYAQLPQQLANNFTTGCLHVSKQIVDGGGQMIEPGAGWVFDLSVSSGTGSLPRSTVTTNGQGFAEVVVNNASTTSRPTLRISERQQPGFQLTPDGNRAAQCRAYRPGQSSQPVEAIRDGDNAIRVQMDPARIIACTFSNRPVVPVQLGKEVQINTEQLQEELNNRTYDFNYECRDGGTVLASGRAEDLVNGQLTTLGNFPLGTTCDVTEVQPDTDAERFEVETTWRVEGADVLTTSEDGLSTRIQPNAQAYTTRSGTRVRAVNTYEAEMATIRLSKHIPGISDLPIGQLPNSITVDYTCRYVPDPDNPPEQGGGGNPYYVTQGQATFPREESTEIGPFPVGTQCGFEEISPATAPIAIPGFDLAVGWNSDICLRSGESSETGLNRCDSNYIWIPTAGEHNLEVENTYSRQLSALVITKEVTGEAESAGTSALYNFDVVCRDGGTEVFRRETVSVTADGSTRIAGVPAASECTISEQETNIPGIDVSIPEPQTVTIGQAGTDTEVNVTNDLSYQRGEIWIEKTVDTTGVADLEDVVELQGRSFEVTAQCVLPGPGETEIREITLSDGQSELVGSFPVGTTCSFGEAGVEVPENIEHVALFNPQSVTVASQQETTIELVNEFRTASGNLIITKNVAVTGTAPDAEQIIPGQFLINYSCVTGPTGSVSLGNGDIHVVEGVPEGTACTISEVADDVEEFERTTVFSGRGQSTEGDSHTFVFPSGGGSATIAVRNTYTPALGNVNVAKQAALTHADGRPSGDVLQTAVVGGPQTFPVSYRCERNGREVDSGAFNIFNGQTTPVTLPVGAECEFIESAPDIAATQDPEISFSGDGVETGAGFLVSVGTGDQSFTVNNEYTMQTGGFNLKKKVDGEGVATIGADRQFAVDYVCTLNSTVVAQGNMDVGRFDSAETFAIRDLPVGTTCRVTEDPVGAAEENADWSARWTVAQGTTGWEAEQNCSLLNNCRENPDSQNVVDLTVGQREQAETADGHFQGTLVVWNTYDYHKVNLAVDKNLAGDGDELAAGDTFTFNMVCSPADAGATAPDRIIRQAVQVTGDGSAVAPTKVPIGYDCQINEHTVAGYDATVSTSFDGAQTESGGPVDPTGENGATASFRTAGENGATQTVTVTNAYERERGDLVLTKQLWEENPNTVNDHLVDGEFFDVTWRCEDPLAGRSYEGTERLPSDGTAVEIARAGVAQGQDPRLPASVICSFTELVDGKIPAGFEEVVNAHHSIRVTRGEAVTREQFGVTAIRDVGLVPNRTTTVNFRNTYWVDQINLGLNKFLEGDPDHEVIPAETAFHFTFTCTVPNLLPGQRLSPLAGQEASSPDGREISGSFELAQGEQWSTGPLPVGSTCEVTEGPTDPVLLELLEENGLRMQPNYFYPAESHDPPSDPEDTDEPVLPDLGGGERRPLGEGQSIILSREDQGGQYGQYAFLLNSLFRTEGEVQVQKVMPDLTPLDGARFAIFGVDPDNGGPSATPVAEDLGFAPLRDENGDIVYDSDDVPLPDPTRFTVSLPPGSYYLVETRSGTGAELLPQPFRFDLTGSSETLGDLEFRLSAFADHSGLITVRQSVAGDPTSPWIVQVANIAAGELPLSGGRGIWLTVALGTGLLLAGGTWYFWIRRREN</sequence>
<keyword evidence="3" id="KW-0732">Signal</keyword>
<keyword evidence="6" id="KW-1185">Reference proteome</keyword>
<dbReference type="CDD" id="cd00198">
    <property type="entry name" value="vWFA"/>
    <property type="match status" value="1"/>
</dbReference>